<evidence type="ECO:0000259" key="4">
    <source>
        <dbReference type="Pfam" id="PF00135"/>
    </source>
</evidence>
<dbReference type="InterPro" id="IPR050309">
    <property type="entry name" value="Type-B_Carboxylest/Lipase"/>
</dbReference>
<evidence type="ECO:0000256" key="3">
    <source>
        <dbReference type="RuleBase" id="RU361235"/>
    </source>
</evidence>
<keyword evidence="6" id="KW-1185">Reference proteome</keyword>
<dbReference type="EMBL" id="JBHVZQ010000062">
    <property type="protein sequence ID" value="MFF1278607.1"/>
    <property type="molecule type" value="Genomic_DNA"/>
</dbReference>
<dbReference type="InterPro" id="IPR029058">
    <property type="entry name" value="AB_hydrolase_fold"/>
</dbReference>
<protein>
    <recommendedName>
        <fullName evidence="3">Carboxylic ester hydrolase</fullName>
        <ecNumber evidence="3">3.1.1.-</ecNumber>
    </recommendedName>
</protein>
<dbReference type="SUPFAM" id="SSF53474">
    <property type="entry name" value="alpha/beta-Hydrolases"/>
    <property type="match status" value="1"/>
</dbReference>
<dbReference type="Proteomes" id="UP001601627">
    <property type="component" value="Unassembled WGS sequence"/>
</dbReference>
<dbReference type="Gene3D" id="3.40.50.1820">
    <property type="entry name" value="alpha/beta hydrolase"/>
    <property type="match status" value="1"/>
</dbReference>
<dbReference type="InterPro" id="IPR019826">
    <property type="entry name" value="Carboxylesterase_B_AS"/>
</dbReference>
<dbReference type="EC" id="3.1.1.-" evidence="3"/>
<accession>A0ABW6QHV8</accession>
<proteinExistence type="inferred from homology"/>
<gene>
    <name evidence="5" type="ORF">ACFVZC_35370</name>
</gene>
<dbReference type="InterPro" id="IPR002018">
    <property type="entry name" value="CarbesteraseB"/>
</dbReference>
<reference evidence="5 6" key="1">
    <citation type="submission" date="2024-09" db="EMBL/GenBank/DDBJ databases">
        <title>The Natural Products Discovery Center: Release of the First 8490 Sequenced Strains for Exploring Actinobacteria Biosynthetic Diversity.</title>
        <authorList>
            <person name="Kalkreuter E."/>
            <person name="Kautsar S.A."/>
            <person name="Yang D."/>
            <person name="Bader C.D."/>
            <person name="Teijaro C.N."/>
            <person name="Fluegel L."/>
            <person name="Davis C.M."/>
            <person name="Simpson J.R."/>
            <person name="Lauterbach L."/>
            <person name="Steele A.D."/>
            <person name="Gui C."/>
            <person name="Meng S."/>
            <person name="Li G."/>
            <person name="Viehrig K."/>
            <person name="Ye F."/>
            <person name="Su P."/>
            <person name="Kiefer A.F."/>
            <person name="Nichols A."/>
            <person name="Cepeda A.J."/>
            <person name="Yan W."/>
            <person name="Fan B."/>
            <person name="Jiang Y."/>
            <person name="Adhikari A."/>
            <person name="Zheng C.-J."/>
            <person name="Schuster L."/>
            <person name="Cowan T.M."/>
            <person name="Smanski M.J."/>
            <person name="Chevrette M.G."/>
            <person name="De Carvalho L.P.S."/>
            <person name="Shen B."/>
        </authorList>
    </citation>
    <scope>NUCLEOTIDE SEQUENCE [LARGE SCALE GENOMIC DNA]</scope>
    <source>
        <strain evidence="5 6">NPDC058328</strain>
    </source>
</reference>
<organism evidence="5 6">
    <name type="scientific">Streptomyces marokkonensis</name>
    <dbReference type="NCBI Taxonomy" id="324855"/>
    <lineage>
        <taxon>Bacteria</taxon>
        <taxon>Bacillati</taxon>
        <taxon>Actinomycetota</taxon>
        <taxon>Actinomycetes</taxon>
        <taxon>Kitasatosporales</taxon>
        <taxon>Streptomycetaceae</taxon>
        <taxon>Streptomyces</taxon>
    </lineage>
</organism>
<evidence type="ECO:0000313" key="5">
    <source>
        <dbReference type="EMBL" id="MFF1278607.1"/>
    </source>
</evidence>
<keyword evidence="2 3" id="KW-0378">Hydrolase</keyword>
<comment type="similarity">
    <text evidence="1 3">Belongs to the type-B carboxylesterase/lipase family.</text>
</comment>
<feature type="domain" description="Carboxylesterase type B" evidence="4">
    <location>
        <begin position="74"/>
        <end position="111"/>
    </location>
</feature>
<dbReference type="Pfam" id="PF00135">
    <property type="entry name" value="COesterase"/>
    <property type="match status" value="1"/>
</dbReference>
<name>A0ABW6QHV8_9ACTN</name>
<evidence type="ECO:0000256" key="2">
    <source>
        <dbReference type="ARBA" id="ARBA00022801"/>
    </source>
</evidence>
<dbReference type="PROSITE" id="PS00122">
    <property type="entry name" value="CARBOXYLESTERASE_B_1"/>
    <property type="match status" value="1"/>
</dbReference>
<evidence type="ECO:0000256" key="1">
    <source>
        <dbReference type="ARBA" id="ARBA00005964"/>
    </source>
</evidence>
<evidence type="ECO:0000313" key="6">
    <source>
        <dbReference type="Proteomes" id="UP001601627"/>
    </source>
</evidence>
<dbReference type="RefSeq" id="WP_388241263.1">
    <property type="nucleotide sequence ID" value="NZ_JBHVZQ010000062.1"/>
</dbReference>
<sequence length="130" mass="13901">MTTPSRTGDRRRIESYPAVGDAGDADRGVRATDGASLDWADRLAVLLAEERPDGVLRYRRAAGGRFLYGGRTTGLQDQITLLHWVRENAAAFGGDPGNITVCGTSAGGASALLPELWGAIRRIMRSARAM</sequence>
<dbReference type="PANTHER" id="PTHR11559">
    <property type="entry name" value="CARBOXYLESTERASE"/>
    <property type="match status" value="1"/>
</dbReference>
<comment type="caution">
    <text evidence="5">The sequence shown here is derived from an EMBL/GenBank/DDBJ whole genome shotgun (WGS) entry which is preliminary data.</text>
</comment>